<dbReference type="PANTHER" id="PTHR48057:SF28">
    <property type="entry name" value="LEUCINE-RICH REPEAT DOMAIN, L DOMAIN-LIKE PROTEIN-RELATED"/>
    <property type="match status" value="1"/>
</dbReference>
<dbReference type="PANTHER" id="PTHR48057">
    <property type="entry name" value="LEUCINE-RICH REPEAT SERINE/THREONINE-PROTEIN KINASE 1"/>
    <property type="match status" value="1"/>
</dbReference>
<organism evidence="1 2">
    <name type="scientific">Anisodus tanguticus</name>
    <dbReference type="NCBI Taxonomy" id="243964"/>
    <lineage>
        <taxon>Eukaryota</taxon>
        <taxon>Viridiplantae</taxon>
        <taxon>Streptophyta</taxon>
        <taxon>Embryophyta</taxon>
        <taxon>Tracheophyta</taxon>
        <taxon>Spermatophyta</taxon>
        <taxon>Magnoliopsida</taxon>
        <taxon>eudicotyledons</taxon>
        <taxon>Gunneridae</taxon>
        <taxon>Pentapetalae</taxon>
        <taxon>asterids</taxon>
        <taxon>lamiids</taxon>
        <taxon>Solanales</taxon>
        <taxon>Solanaceae</taxon>
        <taxon>Solanoideae</taxon>
        <taxon>Hyoscyameae</taxon>
        <taxon>Anisodus</taxon>
    </lineage>
</organism>
<sequence>MTPNLNATATATPAFMVGSTSNAASSGNLSSLVALAAPENRLEGSIPNSLGQLTNLSYISLGDNMLSGGIPLSLFNLSSLYHLAAPVNQLKGTLPIDIGSTLPSLRLVFLFSNLLSGVLPSSTSNLTNLEIISLSRNQLSGKILSLENLHNLQGLGMQYNNLETGREDDMDFFSSLVNITSFRELSLSVNNIRGKLPKNIGNFSTNFRSIGFARNKLFGRIPDGFVDLSNI</sequence>
<dbReference type="InterPro" id="IPR032675">
    <property type="entry name" value="LRR_dom_sf"/>
</dbReference>
<evidence type="ECO:0000313" key="2">
    <source>
        <dbReference type="Proteomes" id="UP001291623"/>
    </source>
</evidence>
<reference evidence="1" key="1">
    <citation type="submission" date="2023-12" db="EMBL/GenBank/DDBJ databases">
        <title>Genome assembly of Anisodus tanguticus.</title>
        <authorList>
            <person name="Wang Y.-J."/>
        </authorList>
    </citation>
    <scope>NUCLEOTIDE SEQUENCE</scope>
    <source>
        <strain evidence="1">KB-2021</strain>
        <tissue evidence="1">Leaf</tissue>
    </source>
</reference>
<gene>
    <name evidence="1" type="ORF">RND71_042134</name>
</gene>
<dbReference type="InterPro" id="IPR001611">
    <property type="entry name" value="Leu-rich_rpt"/>
</dbReference>
<protein>
    <submittedName>
        <fullName evidence="1">Uncharacterized protein</fullName>
    </submittedName>
</protein>
<dbReference type="SUPFAM" id="SSF52058">
    <property type="entry name" value="L domain-like"/>
    <property type="match status" value="1"/>
</dbReference>
<dbReference type="Gene3D" id="3.80.10.10">
    <property type="entry name" value="Ribonuclease Inhibitor"/>
    <property type="match status" value="1"/>
</dbReference>
<keyword evidence="2" id="KW-1185">Reference proteome</keyword>
<dbReference type="Pfam" id="PF00560">
    <property type="entry name" value="LRR_1"/>
    <property type="match status" value="3"/>
</dbReference>
<proteinExistence type="predicted"/>
<dbReference type="InterPro" id="IPR052595">
    <property type="entry name" value="LRRC69/RLP"/>
</dbReference>
<evidence type="ECO:0000313" key="1">
    <source>
        <dbReference type="EMBL" id="KAK4337647.1"/>
    </source>
</evidence>
<dbReference type="Proteomes" id="UP001291623">
    <property type="component" value="Unassembled WGS sequence"/>
</dbReference>
<name>A0AAE1QSX8_9SOLA</name>
<dbReference type="AlphaFoldDB" id="A0AAE1QSX8"/>
<accession>A0AAE1QSX8</accession>
<dbReference type="EMBL" id="JAVYJV010000024">
    <property type="protein sequence ID" value="KAK4337647.1"/>
    <property type="molecule type" value="Genomic_DNA"/>
</dbReference>
<comment type="caution">
    <text evidence="1">The sequence shown here is derived from an EMBL/GenBank/DDBJ whole genome shotgun (WGS) entry which is preliminary data.</text>
</comment>